<evidence type="ECO:0000256" key="11">
    <source>
        <dbReference type="ARBA" id="ARBA00048988"/>
    </source>
</evidence>
<dbReference type="SUPFAM" id="SSF52540">
    <property type="entry name" value="P-loop containing nucleoside triphosphate hydrolases"/>
    <property type="match status" value="2"/>
</dbReference>
<feature type="binding site" evidence="12">
    <location>
        <position position="463"/>
    </location>
    <ligand>
        <name>Zn(2+)</name>
        <dbReference type="ChEBI" id="CHEBI:29105"/>
        <label>2</label>
    </ligand>
</feature>
<dbReference type="Pfam" id="PF00271">
    <property type="entry name" value="Helicase_C"/>
    <property type="match status" value="1"/>
</dbReference>
<comment type="function">
    <text evidence="12">Initiates the restart of stalled replication forks, which reloads the replicative helicase on sites other than the origin of replication. Recognizes and binds to abandoned replication forks and remodels them to uncover a helicase loading site. Promotes assembly of the primosome at these replication forks.</text>
</comment>
<dbReference type="GO" id="GO:0043138">
    <property type="term" value="F:3'-5' DNA helicase activity"/>
    <property type="evidence" value="ECO:0007669"/>
    <property type="project" value="UniProtKB-EC"/>
</dbReference>
<dbReference type="GO" id="GO:0016887">
    <property type="term" value="F:ATP hydrolysis activity"/>
    <property type="evidence" value="ECO:0007669"/>
    <property type="project" value="RHEA"/>
</dbReference>
<dbReference type="NCBIfam" id="NF004066">
    <property type="entry name" value="PRK05580.1-3"/>
    <property type="match status" value="1"/>
</dbReference>
<comment type="subunit">
    <text evidence="12">Component of the replication restart primosome.</text>
</comment>
<feature type="domain" description="Helicase C-terminal" evidence="14">
    <location>
        <begin position="486"/>
        <end position="651"/>
    </location>
</feature>
<keyword evidence="6 12" id="KW-0347">Helicase</keyword>
<dbReference type="GO" id="GO:1990077">
    <property type="term" value="C:primosome complex"/>
    <property type="evidence" value="ECO:0007669"/>
    <property type="project" value="UniProtKB-UniRule"/>
</dbReference>
<dbReference type="Pfam" id="PF18319">
    <property type="entry name" value="Zn_ribbon_PriA"/>
    <property type="match status" value="1"/>
</dbReference>
<keyword evidence="1 12" id="KW-0639">Primosome</keyword>
<feature type="binding site" evidence="12">
    <location>
        <position position="454"/>
    </location>
    <ligand>
        <name>Zn(2+)</name>
        <dbReference type="ChEBI" id="CHEBI:29105"/>
        <label>1</label>
    </ligand>
</feature>
<keyword evidence="4 12" id="KW-0547">Nucleotide-binding</keyword>
<feature type="binding site" evidence="12">
    <location>
        <position position="451"/>
    </location>
    <ligand>
        <name>Zn(2+)</name>
        <dbReference type="ChEBI" id="CHEBI:29105"/>
        <label>1</label>
    </ligand>
</feature>
<dbReference type="FunFam" id="3.40.1440.60:FF:000001">
    <property type="entry name" value="Primosomal protein N"/>
    <property type="match status" value="1"/>
</dbReference>
<dbReference type="eggNOG" id="COG1198">
    <property type="taxonomic scope" value="Bacteria"/>
</dbReference>
<dbReference type="InterPro" id="IPR014001">
    <property type="entry name" value="Helicase_ATP-bd"/>
</dbReference>
<keyword evidence="16" id="KW-1185">Reference proteome</keyword>
<dbReference type="InterPro" id="IPR042115">
    <property type="entry name" value="PriA_3primeBD_sf"/>
</dbReference>
<comment type="catalytic activity">
    <reaction evidence="11 12">
        <text>ATP + H2O = ADP + phosphate + H(+)</text>
        <dbReference type="Rhea" id="RHEA:13065"/>
        <dbReference type="ChEBI" id="CHEBI:15377"/>
        <dbReference type="ChEBI" id="CHEBI:15378"/>
        <dbReference type="ChEBI" id="CHEBI:30616"/>
        <dbReference type="ChEBI" id="CHEBI:43474"/>
        <dbReference type="ChEBI" id="CHEBI:456216"/>
        <dbReference type="EC" id="5.6.2.4"/>
    </reaction>
</comment>
<comment type="catalytic activity">
    <reaction evidence="12">
        <text>Couples ATP hydrolysis with the unwinding of duplex DNA by translocating in the 3'-5' direction.</text>
        <dbReference type="EC" id="5.6.2.4"/>
    </reaction>
</comment>
<keyword evidence="8 12" id="KW-0067">ATP-binding</keyword>
<dbReference type="Proteomes" id="UP000000719">
    <property type="component" value="Chromosome"/>
</dbReference>
<evidence type="ECO:0000256" key="7">
    <source>
        <dbReference type="ARBA" id="ARBA00022833"/>
    </source>
</evidence>
<name>B8CWS5_HALOH</name>
<dbReference type="GO" id="GO:0006310">
    <property type="term" value="P:DNA recombination"/>
    <property type="evidence" value="ECO:0007669"/>
    <property type="project" value="InterPro"/>
</dbReference>
<evidence type="ECO:0000256" key="12">
    <source>
        <dbReference type="HAMAP-Rule" id="MF_00983"/>
    </source>
</evidence>
<dbReference type="InterPro" id="IPR011545">
    <property type="entry name" value="DEAD/DEAH_box_helicase_dom"/>
</dbReference>
<dbReference type="GO" id="GO:0008270">
    <property type="term" value="F:zinc ion binding"/>
    <property type="evidence" value="ECO:0007669"/>
    <property type="project" value="UniProtKB-UniRule"/>
</dbReference>
<sequence length="745" mass="84966">MKKYARVVVDIKAPGLNRSYDYKIPEDLENKISIGTAVKVPFGKQIITGFITGFSSQTRVESVKIKEIMNIISEEPLFDKSMLKLFAWVASYYKTYLINVIKIAIPTGLVSGKVGKIKKRYVKLLLAEEEARRVIEKINTRAPKQALVVKVLMENDNIDYTVSKLAETAGTSPGTVYRLIEKGYLGYVKKVKIRRPDLGEKEDVKPVKLTPVQKQVIEKIEDSIEKGVPDTFLLHGVTGSGKTEVYINTASRAVEQGKGVIILVPEISLTPLMVRRFYNKFGEQVAVMHSNLSLGERYDEWRRLKEGKAKIVIGARSAVFSPVRNLGLIVIDEEHENSYKQGENPYYHAREVAVMRGKLENASVVLGSATPSLESYYRARKGFYKYLSLPERINQERLPPVEIIDMRDELRQGNTSIFSRSLRDAINKALSNKEQVIIFLNRRGYANFVLCRECGHVIKCNNCDISLTYHADEDLLRCHYCDYTRGKPDKCPLCGSKLIKEFGIGTEKLQNELANEFVGARVDRLDVDTTTRKGSHHRILKRFEDGKTDILVGTQMVAKGHDYPNVSVVGVISADTILNLPDFRSSERTFQLLTQVAGRTGRGSKQGRVIIQTYNPDHYSIKSSSHHNFREFYRHEIRLRHALNYPPFSLLVNIIISGLKEKIVVKKAQKLYNFLMQYNQQINEMLGPAPAPVYRLRKKYRWQIILKFKSYKKRNHVLSELQKSFLPDQGRNVNIIIDVDPVKMI</sequence>
<evidence type="ECO:0000256" key="4">
    <source>
        <dbReference type="ARBA" id="ARBA00022741"/>
    </source>
</evidence>
<dbReference type="NCBIfam" id="TIGR00595">
    <property type="entry name" value="priA"/>
    <property type="match status" value="1"/>
</dbReference>
<keyword evidence="3 12" id="KW-0479">Metal-binding</keyword>
<keyword evidence="7 12" id="KW-0862">Zinc</keyword>
<evidence type="ECO:0000313" key="16">
    <source>
        <dbReference type="Proteomes" id="UP000000719"/>
    </source>
</evidence>
<reference evidence="15 16" key="1">
    <citation type="journal article" date="2009" name="PLoS ONE">
        <title>Genome analysis of the anaerobic thermohalophilic bacterium Halothermothrix orenii.</title>
        <authorList>
            <person name="Mavromatis K."/>
            <person name="Ivanova N."/>
            <person name="Anderson I."/>
            <person name="Lykidis A."/>
            <person name="Hooper S.D."/>
            <person name="Sun H."/>
            <person name="Kunin V."/>
            <person name="Lapidus A."/>
            <person name="Hugenholtz P."/>
            <person name="Patel B."/>
            <person name="Kyrpides N.C."/>
        </authorList>
    </citation>
    <scope>NUCLEOTIDE SEQUENCE [LARGE SCALE GENOMIC DNA]</scope>
    <source>
        <strain evidence="16">H 168 / OCM 544 / DSM 9562</strain>
    </source>
</reference>
<keyword evidence="9 12" id="KW-0238">DNA-binding</keyword>
<dbReference type="AlphaFoldDB" id="B8CWS5"/>
<keyword evidence="5 12" id="KW-0378">Hydrolase</keyword>
<feature type="binding site" evidence="12">
    <location>
        <position position="494"/>
    </location>
    <ligand>
        <name>Zn(2+)</name>
        <dbReference type="ChEBI" id="CHEBI:29105"/>
        <label>1</label>
    </ligand>
</feature>
<evidence type="ECO:0000256" key="6">
    <source>
        <dbReference type="ARBA" id="ARBA00022806"/>
    </source>
</evidence>
<dbReference type="HAMAP" id="MF_00983">
    <property type="entry name" value="PriA"/>
    <property type="match status" value="1"/>
</dbReference>
<accession>B8CWS5</accession>
<dbReference type="RefSeq" id="WP_012635929.1">
    <property type="nucleotide sequence ID" value="NC_011899.1"/>
</dbReference>
<dbReference type="Pfam" id="PF17764">
    <property type="entry name" value="PriA_3primeBD"/>
    <property type="match status" value="1"/>
</dbReference>
<dbReference type="InterPro" id="IPR041222">
    <property type="entry name" value="PriA_3primeBD"/>
</dbReference>
<dbReference type="GO" id="GO:0003677">
    <property type="term" value="F:DNA binding"/>
    <property type="evidence" value="ECO:0007669"/>
    <property type="project" value="UniProtKB-UniRule"/>
</dbReference>
<dbReference type="STRING" id="373903.Hore_09880"/>
<feature type="binding site" evidence="12">
    <location>
        <position position="491"/>
    </location>
    <ligand>
        <name>Zn(2+)</name>
        <dbReference type="ChEBI" id="CHEBI:29105"/>
        <label>1</label>
    </ligand>
</feature>
<dbReference type="SMART" id="SM00490">
    <property type="entry name" value="HELICc"/>
    <property type="match status" value="1"/>
</dbReference>
<dbReference type="PANTHER" id="PTHR30580">
    <property type="entry name" value="PRIMOSOMAL PROTEIN N"/>
    <property type="match status" value="1"/>
</dbReference>
<dbReference type="Gene3D" id="3.40.50.300">
    <property type="entry name" value="P-loop containing nucleotide triphosphate hydrolases"/>
    <property type="match status" value="2"/>
</dbReference>
<evidence type="ECO:0000313" key="15">
    <source>
        <dbReference type="EMBL" id="ACL69744.1"/>
    </source>
</evidence>
<keyword evidence="2 12" id="KW-0235">DNA replication</keyword>
<dbReference type="CDD" id="cd17929">
    <property type="entry name" value="DEXHc_priA"/>
    <property type="match status" value="1"/>
</dbReference>
<dbReference type="CDD" id="cd18804">
    <property type="entry name" value="SF2_C_priA"/>
    <property type="match status" value="1"/>
</dbReference>
<keyword evidence="10 12" id="KW-0413">Isomerase</keyword>
<protein>
    <recommendedName>
        <fullName evidence="12">Replication restart protein PriA</fullName>
    </recommendedName>
    <alternativeName>
        <fullName evidence="12">ATP-dependent DNA helicase PriA</fullName>
        <ecNumber evidence="12">5.6.2.4</ecNumber>
    </alternativeName>
    <alternativeName>
        <fullName evidence="12">DNA 3'-5' helicase PriA</fullName>
    </alternativeName>
</protein>
<dbReference type="GO" id="GO:0006270">
    <property type="term" value="P:DNA replication initiation"/>
    <property type="evidence" value="ECO:0007669"/>
    <property type="project" value="TreeGrafter"/>
</dbReference>
<dbReference type="EC" id="5.6.2.4" evidence="12"/>
<dbReference type="InterPro" id="IPR041236">
    <property type="entry name" value="PriA_C"/>
</dbReference>
<feature type="binding site" evidence="12">
    <location>
        <position position="481"/>
    </location>
    <ligand>
        <name>Zn(2+)</name>
        <dbReference type="ChEBI" id="CHEBI:29105"/>
        <label>2</label>
    </ligand>
</feature>
<dbReference type="InterPro" id="IPR005259">
    <property type="entry name" value="PriA"/>
</dbReference>
<dbReference type="KEGG" id="hor:Hore_09880"/>
<feature type="domain" description="Helicase ATP-binding" evidence="13">
    <location>
        <begin position="223"/>
        <end position="389"/>
    </location>
</feature>
<comment type="cofactor">
    <cofactor evidence="12">
        <name>Zn(2+)</name>
        <dbReference type="ChEBI" id="CHEBI:29105"/>
    </cofactor>
    <text evidence="12">Binds 2 zinc ions per subunit.</text>
</comment>
<dbReference type="Pfam" id="PF18074">
    <property type="entry name" value="PriA_C"/>
    <property type="match status" value="1"/>
</dbReference>
<evidence type="ECO:0000256" key="5">
    <source>
        <dbReference type="ARBA" id="ARBA00022801"/>
    </source>
</evidence>
<feature type="binding site" evidence="12">
    <location>
        <position position="460"/>
    </location>
    <ligand>
        <name>Zn(2+)</name>
        <dbReference type="ChEBI" id="CHEBI:29105"/>
        <label>2</label>
    </ligand>
</feature>
<evidence type="ECO:0000256" key="9">
    <source>
        <dbReference type="ARBA" id="ARBA00023125"/>
    </source>
</evidence>
<dbReference type="GO" id="GO:0006302">
    <property type="term" value="P:double-strand break repair"/>
    <property type="evidence" value="ECO:0007669"/>
    <property type="project" value="InterPro"/>
</dbReference>
<dbReference type="HOGENOM" id="CLU_013353_3_1_9"/>
<evidence type="ECO:0000259" key="13">
    <source>
        <dbReference type="PROSITE" id="PS51192"/>
    </source>
</evidence>
<dbReference type="PROSITE" id="PS51194">
    <property type="entry name" value="HELICASE_CTER"/>
    <property type="match status" value="1"/>
</dbReference>
<dbReference type="EMBL" id="CP001098">
    <property type="protein sequence ID" value="ACL69744.1"/>
    <property type="molecule type" value="Genomic_DNA"/>
</dbReference>
<dbReference type="SMART" id="SM00487">
    <property type="entry name" value="DEXDc"/>
    <property type="match status" value="1"/>
</dbReference>
<evidence type="ECO:0000256" key="8">
    <source>
        <dbReference type="ARBA" id="ARBA00022840"/>
    </source>
</evidence>
<feature type="binding site" evidence="12">
    <location>
        <position position="478"/>
    </location>
    <ligand>
        <name>Zn(2+)</name>
        <dbReference type="ChEBI" id="CHEBI:29105"/>
        <label>2</label>
    </ligand>
</feature>
<dbReference type="OrthoDB" id="9759544at2"/>
<evidence type="ECO:0000256" key="10">
    <source>
        <dbReference type="ARBA" id="ARBA00023235"/>
    </source>
</evidence>
<evidence type="ECO:0000256" key="2">
    <source>
        <dbReference type="ARBA" id="ARBA00022705"/>
    </source>
</evidence>
<dbReference type="InterPro" id="IPR027417">
    <property type="entry name" value="P-loop_NTPase"/>
</dbReference>
<dbReference type="FunFam" id="3.40.50.300:FF:000489">
    <property type="entry name" value="Primosome assembly protein PriA"/>
    <property type="match status" value="1"/>
</dbReference>
<dbReference type="PROSITE" id="PS51192">
    <property type="entry name" value="HELICASE_ATP_BIND_1"/>
    <property type="match status" value="1"/>
</dbReference>
<evidence type="ECO:0000259" key="14">
    <source>
        <dbReference type="PROSITE" id="PS51194"/>
    </source>
</evidence>
<dbReference type="PANTHER" id="PTHR30580:SF0">
    <property type="entry name" value="PRIMOSOMAL PROTEIN N"/>
    <property type="match status" value="1"/>
</dbReference>
<dbReference type="Pfam" id="PF00270">
    <property type="entry name" value="DEAD"/>
    <property type="match status" value="1"/>
</dbReference>
<evidence type="ECO:0000256" key="3">
    <source>
        <dbReference type="ARBA" id="ARBA00022723"/>
    </source>
</evidence>
<evidence type="ECO:0000256" key="1">
    <source>
        <dbReference type="ARBA" id="ARBA00022515"/>
    </source>
</evidence>
<proteinExistence type="inferred from homology"/>
<dbReference type="InterPro" id="IPR001650">
    <property type="entry name" value="Helicase_C-like"/>
</dbReference>
<dbReference type="GO" id="GO:0005524">
    <property type="term" value="F:ATP binding"/>
    <property type="evidence" value="ECO:0007669"/>
    <property type="project" value="UniProtKB-UniRule"/>
</dbReference>
<comment type="similarity">
    <text evidence="12">Belongs to the helicase family. PriA subfamily.</text>
</comment>
<dbReference type="GO" id="GO:0006269">
    <property type="term" value="P:DNA replication, synthesis of primer"/>
    <property type="evidence" value="ECO:0007669"/>
    <property type="project" value="UniProtKB-KW"/>
</dbReference>
<gene>
    <name evidence="12" type="primary">priA</name>
    <name evidence="15" type="ordered locus">Hore_09880</name>
</gene>
<dbReference type="Gene3D" id="3.40.1440.60">
    <property type="entry name" value="PriA, 3(prime) DNA-binding domain"/>
    <property type="match status" value="1"/>
</dbReference>
<organism evidence="15 16">
    <name type="scientific">Halothermothrix orenii (strain H 168 / OCM 544 / DSM 9562)</name>
    <dbReference type="NCBI Taxonomy" id="373903"/>
    <lineage>
        <taxon>Bacteria</taxon>
        <taxon>Bacillati</taxon>
        <taxon>Bacillota</taxon>
        <taxon>Clostridia</taxon>
        <taxon>Halanaerobiales</taxon>
        <taxon>Halothermotrichaceae</taxon>
        <taxon>Halothermothrix</taxon>
    </lineage>
</organism>
<dbReference type="InterPro" id="IPR040498">
    <property type="entry name" value="PriA_CRR"/>
</dbReference>